<feature type="compositionally biased region" description="Basic residues" evidence="1">
    <location>
        <begin position="142"/>
        <end position="151"/>
    </location>
</feature>
<reference evidence="3" key="2">
    <citation type="submission" date="2015-01" db="EMBL/GenBank/DDBJ databases">
        <title>Evolutionary Origins and Diversification of the Mycorrhizal Mutualists.</title>
        <authorList>
            <consortium name="DOE Joint Genome Institute"/>
            <consortium name="Mycorrhizal Genomics Consortium"/>
            <person name="Kohler A."/>
            <person name="Kuo A."/>
            <person name="Nagy L.G."/>
            <person name="Floudas D."/>
            <person name="Copeland A."/>
            <person name="Barry K.W."/>
            <person name="Cichocki N."/>
            <person name="Veneault-Fourrey C."/>
            <person name="LaButti K."/>
            <person name="Lindquist E.A."/>
            <person name="Lipzen A."/>
            <person name="Lundell T."/>
            <person name="Morin E."/>
            <person name="Murat C."/>
            <person name="Riley R."/>
            <person name="Ohm R."/>
            <person name="Sun H."/>
            <person name="Tunlid A."/>
            <person name="Henrissat B."/>
            <person name="Grigoriev I.V."/>
            <person name="Hibbett D.S."/>
            <person name="Martin F."/>
        </authorList>
    </citation>
    <scope>NUCLEOTIDE SEQUENCE [LARGE SCALE GENOMIC DNA]</scope>
    <source>
        <strain evidence="3">MAFF 305830</strain>
    </source>
</reference>
<dbReference type="EMBL" id="KN824285">
    <property type="protein sequence ID" value="KIM30317.1"/>
    <property type="molecule type" value="Genomic_DNA"/>
</dbReference>
<sequence length="194" mass="22322">MDAPPTFQELNPKTPLQDRNFNLYESSRTSDEQLQSASIDFIYRTRARSLNPNGRNLKWFQSSAKLEIGLPVADIVENTGVVNTPYHLDDSTRLPLMTHNHREFIAQSPGIQDIVTSSLDPLPQSEAPPKETRPSESEFRPRKSSFFKPRRTPANVFHPNRGQTSTSIPSRDILRSRRRSFSTLVMRLFSRFRH</sequence>
<name>A0A0C2XMX7_SERVB</name>
<evidence type="ECO:0000313" key="2">
    <source>
        <dbReference type="EMBL" id="KIM30317.1"/>
    </source>
</evidence>
<gene>
    <name evidence="2" type="ORF">M408DRAFT_296751</name>
</gene>
<feature type="compositionally biased region" description="Basic and acidic residues" evidence="1">
    <location>
        <begin position="128"/>
        <end position="141"/>
    </location>
</feature>
<protein>
    <submittedName>
        <fullName evidence="2">Uncharacterized protein</fullName>
    </submittedName>
</protein>
<organism evidence="2 3">
    <name type="scientific">Serendipita vermifera MAFF 305830</name>
    <dbReference type="NCBI Taxonomy" id="933852"/>
    <lineage>
        <taxon>Eukaryota</taxon>
        <taxon>Fungi</taxon>
        <taxon>Dikarya</taxon>
        <taxon>Basidiomycota</taxon>
        <taxon>Agaricomycotina</taxon>
        <taxon>Agaricomycetes</taxon>
        <taxon>Sebacinales</taxon>
        <taxon>Serendipitaceae</taxon>
        <taxon>Serendipita</taxon>
    </lineage>
</organism>
<dbReference type="Proteomes" id="UP000054097">
    <property type="component" value="Unassembled WGS sequence"/>
</dbReference>
<evidence type="ECO:0000313" key="3">
    <source>
        <dbReference type="Proteomes" id="UP000054097"/>
    </source>
</evidence>
<feature type="region of interest" description="Disordered" evidence="1">
    <location>
        <begin position="119"/>
        <end position="171"/>
    </location>
</feature>
<accession>A0A0C2XMX7</accession>
<proteinExistence type="predicted"/>
<reference evidence="2 3" key="1">
    <citation type="submission" date="2014-04" db="EMBL/GenBank/DDBJ databases">
        <authorList>
            <consortium name="DOE Joint Genome Institute"/>
            <person name="Kuo A."/>
            <person name="Zuccaro A."/>
            <person name="Kohler A."/>
            <person name="Nagy L.G."/>
            <person name="Floudas D."/>
            <person name="Copeland A."/>
            <person name="Barry K.W."/>
            <person name="Cichocki N."/>
            <person name="Veneault-Fourrey C."/>
            <person name="LaButti K."/>
            <person name="Lindquist E.A."/>
            <person name="Lipzen A."/>
            <person name="Lundell T."/>
            <person name="Morin E."/>
            <person name="Murat C."/>
            <person name="Sun H."/>
            <person name="Tunlid A."/>
            <person name="Henrissat B."/>
            <person name="Grigoriev I.V."/>
            <person name="Hibbett D.S."/>
            <person name="Martin F."/>
            <person name="Nordberg H.P."/>
            <person name="Cantor M.N."/>
            <person name="Hua S.X."/>
        </authorList>
    </citation>
    <scope>NUCLEOTIDE SEQUENCE [LARGE SCALE GENOMIC DNA]</scope>
    <source>
        <strain evidence="2 3">MAFF 305830</strain>
    </source>
</reference>
<dbReference type="AlphaFoldDB" id="A0A0C2XMX7"/>
<dbReference type="HOGENOM" id="CLU_1403231_0_0_1"/>
<keyword evidence="3" id="KW-1185">Reference proteome</keyword>
<evidence type="ECO:0000256" key="1">
    <source>
        <dbReference type="SAM" id="MobiDB-lite"/>
    </source>
</evidence>